<feature type="domain" description="Protein DA1-like" evidence="1">
    <location>
        <begin position="186"/>
        <end position="304"/>
    </location>
</feature>
<dbReference type="Pfam" id="PF12315">
    <property type="entry name" value="DA1-like"/>
    <property type="match status" value="1"/>
</dbReference>
<dbReference type="EMBL" id="PDCK01000039">
    <property type="protein sequence ID" value="PRQ55151.1"/>
    <property type="molecule type" value="Genomic_DNA"/>
</dbReference>
<evidence type="ECO:0000313" key="3">
    <source>
        <dbReference type="Proteomes" id="UP000238479"/>
    </source>
</evidence>
<dbReference type="AlphaFoldDB" id="A0A2P6S904"/>
<organism evidence="2 3">
    <name type="scientific">Rosa chinensis</name>
    <name type="common">China rose</name>
    <dbReference type="NCBI Taxonomy" id="74649"/>
    <lineage>
        <taxon>Eukaryota</taxon>
        <taxon>Viridiplantae</taxon>
        <taxon>Streptophyta</taxon>
        <taxon>Embryophyta</taxon>
        <taxon>Tracheophyta</taxon>
        <taxon>Spermatophyta</taxon>
        <taxon>Magnoliopsida</taxon>
        <taxon>eudicotyledons</taxon>
        <taxon>Gunneridae</taxon>
        <taxon>Pentapetalae</taxon>
        <taxon>rosids</taxon>
        <taxon>fabids</taxon>
        <taxon>Rosales</taxon>
        <taxon>Rosaceae</taxon>
        <taxon>Rosoideae</taxon>
        <taxon>Rosoideae incertae sedis</taxon>
        <taxon>Rosa</taxon>
    </lineage>
</organism>
<protein>
    <recommendedName>
        <fullName evidence="1">Protein DA1-like domain-containing protein</fullName>
    </recommendedName>
</protein>
<dbReference type="InterPro" id="IPR045218">
    <property type="entry name" value="DA1-like"/>
</dbReference>
<sequence length="308" mass="35525">MFATKSLILIDNEFWDQRVCEKHESDGTPRCYTCFKFLKETKYLDLTDGRKPWSGCSSIAIIDPKECKLLIQYVHEFYRSLNLKMDEDIRVLLLDKSAMLKFKRPVDLRGTVWYSFGDLRALVRIKNVQKVKEVLKWRENWGCTHEHICAFLSVLGTHSSFVPNICVPLALFSSSVLRRPQKLTTQRRSSGNIEEALIVLFGMANVDMGATVAHGMMHAWLYIAGVTGLEEKVEEGFCELMSYIWMECGVHSLYKTNEQVQHTRKLKDFISSSLEYREEEIYGQGFSVAIKAVSKFGLKNVLEQRKKP</sequence>
<dbReference type="Gramene" id="PRQ55151">
    <property type="protein sequence ID" value="PRQ55151"/>
    <property type="gene ID" value="RchiOBHm_Chr1g0321451"/>
</dbReference>
<keyword evidence="3" id="KW-1185">Reference proteome</keyword>
<dbReference type="PANTHER" id="PTHR24209:SF31">
    <property type="entry name" value="PROTEIN DA1-LIKE ISOFORM X1"/>
    <property type="match status" value="1"/>
</dbReference>
<gene>
    <name evidence="2" type="ORF">RchiOBHm_Chr1g0321451</name>
</gene>
<evidence type="ECO:0000259" key="1">
    <source>
        <dbReference type="Pfam" id="PF12315"/>
    </source>
</evidence>
<dbReference type="OMA" id="HAWMKIE"/>
<comment type="caution">
    <text evidence="2">The sequence shown here is derived from an EMBL/GenBank/DDBJ whole genome shotgun (WGS) entry which is preliminary data.</text>
</comment>
<accession>A0A2P6S904</accession>
<dbReference type="PANTHER" id="PTHR24209">
    <property type="entry name" value="PROTEIN DA1-RELATED 2"/>
    <property type="match status" value="1"/>
</dbReference>
<evidence type="ECO:0000313" key="2">
    <source>
        <dbReference type="EMBL" id="PRQ55151.1"/>
    </source>
</evidence>
<dbReference type="STRING" id="74649.A0A2P6S904"/>
<dbReference type="Proteomes" id="UP000238479">
    <property type="component" value="Chromosome 1"/>
</dbReference>
<dbReference type="GO" id="GO:0043130">
    <property type="term" value="F:ubiquitin binding"/>
    <property type="evidence" value="ECO:0007669"/>
    <property type="project" value="TreeGrafter"/>
</dbReference>
<reference evidence="2 3" key="1">
    <citation type="journal article" date="2018" name="Nat. Genet.">
        <title>The Rosa genome provides new insights in the design of modern roses.</title>
        <authorList>
            <person name="Bendahmane M."/>
        </authorList>
    </citation>
    <scope>NUCLEOTIDE SEQUENCE [LARGE SCALE GENOMIC DNA]</scope>
    <source>
        <strain evidence="3">cv. Old Blush</strain>
    </source>
</reference>
<dbReference type="InterPro" id="IPR022087">
    <property type="entry name" value="DA1-like_dom"/>
</dbReference>
<name>A0A2P6S904_ROSCH</name>
<proteinExistence type="predicted"/>